<feature type="modified residue" description="Phosphotyrosine; by host" evidence="14">
    <location>
        <position position="407"/>
    </location>
</feature>
<dbReference type="HAMAP" id="MF_04060">
    <property type="entry name" value="ADV_SHUT"/>
    <property type="match status" value="1"/>
</dbReference>
<feature type="compositionally biased region" description="Low complexity" evidence="15">
    <location>
        <begin position="758"/>
        <end position="771"/>
    </location>
</feature>
<comment type="miscellaneous">
    <text evidence="14">All late proteins expressed from the major late promoter are produced by alternative splicing and alternative polyadenylation of the same gene giving rise to non-overlapping ORFs. A leader sequence is present in the N-terminus of all these mRNAs and is recognized by the viral shutoff protein to provide expression although conventional translation via ribosome scanning from the cap has been shut off in the host cell.</text>
</comment>
<dbReference type="Proteomes" id="UP001264104">
    <property type="component" value="Segment"/>
</dbReference>
<evidence type="ECO:0000313" key="17">
    <source>
        <dbReference type="Proteomes" id="UP001264104"/>
    </source>
</evidence>
<dbReference type="GO" id="GO:0039657">
    <property type="term" value="P:symbiont-mediated suppression of host gene expression"/>
    <property type="evidence" value="ECO:0007669"/>
    <property type="project" value="UniProtKB-UniRule"/>
</dbReference>
<keyword evidence="7 14" id="KW-0694">RNA-binding</keyword>
<feature type="region of interest" description="Disordered" evidence="15">
    <location>
        <begin position="1"/>
        <end position="126"/>
    </location>
</feature>
<evidence type="ECO:0000256" key="13">
    <source>
        <dbReference type="ARBA" id="ARBA00023325"/>
    </source>
</evidence>
<keyword evidence="8 14" id="KW-0426">Late protein</keyword>
<gene>
    <name evidence="14" type="primary">L4</name>
</gene>
<keyword evidence="6 14" id="KW-1193">Eukaryotic host translation shutoff by virus</keyword>
<dbReference type="GO" id="GO:0003723">
    <property type="term" value="F:RNA binding"/>
    <property type="evidence" value="ECO:0007669"/>
    <property type="project" value="UniProtKB-UniRule"/>
</dbReference>
<keyword evidence="3 14" id="KW-0597">Phosphoprotein</keyword>
<evidence type="ECO:0000256" key="7">
    <source>
        <dbReference type="ARBA" id="ARBA00022884"/>
    </source>
</evidence>
<evidence type="ECO:0000256" key="6">
    <source>
        <dbReference type="ARBA" id="ARBA00022809"/>
    </source>
</evidence>
<comment type="PTM">
    <text evidence="14">Methylated. Asymmetric dimethylation by host PRMT1 of the Arg/Gly-rich region may regulate shutoff protein binding to hexon and promote the capsid assembly in the nucleus.</text>
</comment>
<dbReference type="GO" id="GO:0030430">
    <property type="term" value="C:host cell cytoplasm"/>
    <property type="evidence" value="ECO:0007669"/>
    <property type="project" value="UniProtKB-SubCell"/>
</dbReference>
<feature type="compositionally biased region" description="Low complexity" evidence="15">
    <location>
        <begin position="63"/>
        <end position="94"/>
    </location>
</feature>
<feature type="region of interest" description="Disordered" evidence="15">
    <location>
        <begin position="728"/>
        <end position="869"/>
    </location>
</feature>
<evidence type="ECO:0000313" key="16">
    <source>
        <dbReference type="EMBL" id="UDF05970.1"/>
    </source>
</evidence>
<comment type="caution">
    <text evidence="14">Lacks conserved residue(s) required for the propagation of feature annotation.</text>
</comment>
<protein>
    <recommendedName>
        <fullName evidence="14">Shutoff protein</fullName>
    </recommendedName>
    <alternativeName>
        <fullName evidence="14">100 kDa protein</fullName>
        <shortName evidence="14">p100K</shortName>
    </alternativeName>
    <alternativeName>
        <fullName evidence="14">100K-chaperone protein</fullName>
    </alternativeName>
    <alternativeName>
        <fullName evidence="14">L4-100K</fullName>
    </alternativeName>
    <alternativeName>
        <fullName evidence="14">Shutoff protein 100K</fullName>
    </alternativeName>
</protein>
<feature type="compositionally biased region" description="Low complexity" evidence="15">
    <location>
        <begin position="16"/>
        <end position="37"/>
    </location>
</feature>
<keyword evidence="4 14" id="KW-0945">Host-virus interaction</keyword>
<feature type="compositionally biased region" description="Pro residues" evidence="15">
    <location>
        <begin position="48"/>
        <end position="62"/>
    </location>
</feature>
<organism evidence="16 17">
    <name type="scientific">reindeer adenovirus 1</name>
    <dbReference type="NCBI Taxonomy" id="2885353"/>
    <lineage>
        <taxon>Viruses</taxon>
        <taxon>Varidnaviria</taxon>
        <taxon>Bamfordvirae</taxon>
        <taxon>Preplasmiviricota</taxon>
        <taxon>Polisuviricotina</taxon>
        <taxon>Pharingeaviricetes</taxon>
        <taxon>Rowavirales</taxon>
        <taxon>Adenoviridae</taxon>
        <taxon>Mastadenovirus</taxon>
        <taxon>Mastadenovirus tarandri</taxon>
    </lineage>
</organism>
<dbReference type="GO" id="GO:0039606">
    <property type="term" value="P:symbiont-mediated suppression of host translation initiation"/>
    <property type="evidence" value="ECO:0007669"/>
    <property type="project" value="UniProtKB-KW"/>
</dbReference>
<feature type="compositionally biased region" description="Basic and acidic residues" evidence="15">
    <location>
        <begin position="745"/>
        <end position="755"/>
    </location>
</feature>
<comment type="similarity">
    <text evidence="14">Belongs to the adenoviridae shutoff protein family.</text>
</comment>
<comment type="PTM">
    <text evidence="14">Phosphorylated. Tyrosine phosphorylation enhances preferential binding to tripartite leader mRNAs and allows ribosome shunting.</text>
</comment>
<accession>A0AAE8Y4S7</accession>
<evidence type="ECO:0000256" key="9">
    <source>
        <dbReference type="ARBA" id="ARBA00022995"/>
    </source>
</evidence>
<dbReference type="EMBL" id="MZ507556">
    <property type="protein sequence ID" value="UDF05970.1"/>
    <property type="molecule type" value="Genomic_DNA"/>
</dbReference>
<evidence type="ECO:0000256" key="10">
    <source>
        <dbReference type="ARBA" id="ARBA00023186"/>
    </source>
</evidence>
<evidence type="ECO:0000256" key="14">
    <source>
        <dbReference type="HAMAP-Rule" id="MF_04060"/>
    </source>
</evidence>
<keyword evidence="2 14" id="KW-0488">Methylation</keyword>
<sequence>MAEKGSENQRPENDTELATATEALESTTTTTASMSESDSGVELSPAGSPEPPSAPPNSPSVEPPTATEKTQEQQQEQQEQQEQQQQEPPAATAEPESETGERTPTRPTRPPTPTVRPIMEGEDRPDGVATIPSYVSEDCLLRHISRQANIVKDSLADRWELEPSIASLSDAYEKLLFCPKVPPKKQDNGTCEPEPRVNFYPTFVVPETLATYHIFFQNQKIPLSCRANRTQTDLIMHLYSGDSLPCFPTLQLVNKIFEGLGSEERRAANSLKDQEDNSALVELEGDNPRLAVVKRTLSLTHFAYPAITLPPKVMAAVTGSLIMKQQKPAEAEADSLPEAEEPVVSDPELARWLGLDLQREPEAAAQALEERRKIMLAVCLVTLQLECLHKFFSSADVIKKLGESLHYAFRHGYVRQACSISNVDLTSIVSYLGILHENRLGQSTLHSTLRDENRRDYIRDTVFLFLVYTWQTAMGIWQQCLESANVKELEKLLHKSRRALWTGFDELTIAQDLAEIVFPPKLLHTLQDGLPDLTSQSLLHNFRSFILERSGILPAMCNALPTDFIPISYRECPPTLWAYTYLFKLANYLMFHSDIAFDRSGPGLLECYCRCNLCTPHRCLATNPALLSETQVIGTFEIQGPPPADGQAAKAPLRLTAGLWTSAYLRKFVPEDYNAHKIAFYEDQSKKPKATPTACVITQEKVLAQLHEIKKAREDFLLKKGHGVYLDPQTGEELNGPAPTAARNEGPHHAGDRRFRAGHGASAAAADSGAAEQESPEEGDDGAELQRRSGRHFRGGGRVPPNGRGRRGDAGQRFQRFHGRRRRGGGYDFDTPRPGAVRRPRGGRDSHNNNSGSSGGGSSGTQAGPGQEE</sequence>
<keyword evidence="1 14" id="KW-0813">Transport</keyword>
<keyword evidence="9 14" id="KW-1190">Host gene expression shutoff by virus</keyword>
<dbReference type="InterPro" id="IPR003381">
    <property type="entry name" value="L4"/>
</dbReference>
<comment type="subunit">
    <text evidence="14">Monomer. Interacts with hexon protein; this interaction allows chaperoning and trimerization of hexon proteins. Interacts (via N-terminus) with host initiation factor EIF4G (via C-terminus). Interacts (via RRM domain) with viral mRNAs that contain the tripartite leader; this interaction allows ribosome shunting and expression of viral late mRNAs.</text>
</comment>
<evidence type="ECO:0000256" key="4">
    <source>
        <dbReference type="ARBA" id="ARBA00022581"/>
    </source>
</evidence>
<feature type="compositionally biased region" description="Acidic residues" evidence="15">
    <location>
        <begin position="774"/>
        <end position="783"/>
    </location>
</feature>
<evidence type="ECO:0000256" key="11">
    <source>
        <dbReference type="ARBA" id="ARBA00023200"/>
    </source>
</evidence>
<evidence type="ECO:0000256" key="8">
    <source>
        <dbReference type="ARBA" id="ARBA00022921"/>
    </source>
</evidence>
<keyword evidence="5 14" id="KW-1155">Translational shunt</keyword>
<evidence type="ECO:0000256" key="5">
    <source>
        <dbReference type="ARBA" id="ARBA00022586"/>
    </source>
</evidence>
<dbReference type="GO" id="GO:0043657">
    <property type="term" value="C:host cell"/>
    <property type="evidence" value="ECO:0007669"/>
    <property type="project" value="GOC"/>
</dbReference>
<keyword evidence="10 14" id="KW-0143">Chaperone</keyword>
<dbReference type="GO" id="GO:0039704">
    <property type="term" value="P:viral translational shunt"/>
    <property type="evidence" value="ECO:0007669"/>
    <property type="project" value="UniProtKB-UniRule"/>
</dbReference>
<comment type="subcellular location">
    <subcellularLocation>
        <location evidence="14">Host cytoplasm</location>
    </subcellularLocation>
</comment>
<keyword evidence="11 14" id="KW-1035">Host cytoplasm</keyword>
<proteinExistence type="evidence at transcript level"/>
<keyword evidence="17" id="KW-1185">Reference proteome</keyword>
<comment type="function">
    <text evidence="14">Protein that inhibits host translation while promoting late viral translation by ribosome shunting. Blocks host cap-dependent translation by binding to eIF4G, displacing MKNK1 from cap initiation complexes and preventing EIF4E phosphorylation. Binds to the tripartite leader sequence of viral late mRNAs and recruits host eIF4G, PABPC1/poly-A binding protein and 40S ribosomes subunits on viral mRNAs, allowing ribosome shunting and efficient translation of late viral mRNAs even though conventional translation via ribosome scanning from the cap has been shut off in the host cell. During assembly, acts as a chaperone protein that helps hexon proteins assembly into trimers.</text>
</comment>
<keyword evidence="12 14" id="KW-1262">Eukaryotic host gene expression shutoff by virus</keyword>
<feature type="modified residue" description="Phosphotyrosine; by host" evidence="14">
    <location>
        <position position="725"/>
    </location>
</feature>
<keyword evidence="13 14" id="KW-1075">Inhibition of eukaryotic host translation factors by virus</keyword>
<name>A0AAE8Y4S7_9ADEN</name>
<comment type="PTM">
    <text evidence="14">Might be cleaved by the viral protease.</text>
</comment>
<comment type="induction">
    <text evidence="14">Expressed in the late phase of the viral replicative cycle.</text>
</comment>
<evidence type="ECO:0000256" key="3">
    <source>
        <dbReference type="ARBA" id="ARBA00022553"/>
    </source>
</evidence>
<dbReference type="Pfam" id="PF02438">
    <property type="entry name" value="Adeno_100"/>
    <property type="match status" value="1"/>
</dbReference>
<evidence type="ECO:0000256" key="1">
    <source>
        <dbReference type="ARBA" id="ARBA00022448"/>
    </source>
</evidence>
<feature type="compositionally biased region" description="Basic residues" evidence="15">
    <location>
        <begin position="815"/>
        <end position="824"/>
    </location>
</feature>
<dbReference type="GO" id="GO:0019060">
    <property type="term" value="P:intracellular transport of viral protein in host cell"/>
    <property type="evidence" value="ECO:0007669"/>
    <property type="project" value="UniProtKB-UniRule"/>
</dbReference>
<evidence type="ECO:0000256" key="15">
    <source>
        <dbReference type="SAM" id="MobiDB-lite"/>
    </source>
</evidence>
<reference evidence="16 17" key="1">
    <citation type="submission" date="2021-07" db="EMBL/GenBank/DDBJ databases">
        <title>Novel adenovirus associated with necrotizing bronchiolitis in a captive reindeer (Rangifer tarandus).</title>
        <authorList>
            <person name="Dastjerdi A."/>
            <person name="Jeckel S."/>
            <person name="Davies H."/>
            <person name="Irving J."/>
            <person name="Lounge C."/>
            <person name="Plummer C."/>
            <person name="Vidovszky M.Z."/>
            <person name="Harrach B."/>
            <person name="Chantrey J."/>
            <person name="Williams J."/>
        </authorList>
    </citation>
    <scope>NUCLEOTIDE SEQUENCE [LARGE SCALE GENOMIC DNA]</scope>
    <source>
        <strain evidence="16 17">UK_2021</strain>
    </source>
</reference>
<evidence type="ECO:0000256" key="12">
    <source>
        <dbReference type="ARBA" id="ARBA00023247"/>
    </source>
</evidence>
<evidence type="ECO:0000256" key="2">
    <source>
        <dbReference type="ARBA" id="ARBA00022481"/>
    </source>
</evidence>
<feature type="compositionally biased region" description="Basic and acidic residues" evidence="15">
    <location>
        <begin position="1"/>
        <end position="13"/>
    </location>
</feature>